<dbReference type="PANTHER" id="PTHR30425">
    <property type="entry name" value="PHOSPHATE TRANSPORT SYSTEM PERMEASE PROTEIN PST"/>
    <property type="match status" value="1"/>
</dbReference>
<dbReference type="AlphaFoldDB" id="A0A485JN62"/>
<keyword evidence="7 10" id="KW-0812">Transmembrane</keyword>
<feature type="domain" description="ABC transmembrane type-1" evidence="12">
    <location>
        <begin position="75"/>
        <end position="244"/>
    </location>
</feature>
<evidence type="ECO:0000256" key="7">
    <source>
        <dbReference type="ARBA" id="ARBA00022692"/>
    </source>
</evidence>
<evidence type="ECO:0000256" key="10">
    <source>
        <dbReference type="RuleBase" id="RU363032"/>
    </source>
</evidence>
<dbReference type="SUPFAM" id="SSF161098">
    <property type="entry name" value="MetI-like"/>
    <property type="match status" value="1"/>
</dbReference>
<keyword evidence="4" id="KW-1003">Cell membrane</keyword>
<evidence type="ECO:0000313" key="14">
    <source>
        <dbReference type="Proteomes" id="UP000358010"/>
    </source>
</evidence>
<proteinExistence type="inferred from homology"/>
<feature type="transmembrane region" description="Helical" evidence="10">
    <location>
        <begin position="21"/>
        <end position="43"/>
    </location>
</feature>
<dbReference type="Gene3D" id="1.10.3720.10">
    <property type="entry name" value="MetI-like"/>
    <property type="match status" value="1"/>
</dbReference>
<dbReference type="GO" id="GO:0005315">
    <property type="term" value="F:phosphate transmembrane transporter activity"/>
    <property type="evidence" value="ECO:0007669"/>
    <property type="project" value="InterPro"/>
</dbReference>
<gene>
    <name evidence="13" type="primary">pstC_1</name>
    <name evidence="13" type="ORF">NCTC10974_05722</name>
</gene>
<dbReference type="InterPro" id="IPR000515">
    <property type="entry name" value="MetI-like"/>
</dbReference>
<keyword evidence="6 11" id="KW-0592">Phosphate transport</keyword>
<dbReference type="GO" id="GO:0006817">
    <property type="term" value="P:phosphate ion transport"/>
    <property type="evidence" value="ECO:0007669"/>
    <property type="project" value="UniProtKB-KW"/>
</dbReference>
<keyword evidence="5 11" id="KW-0997">Cell inner membrane</keyword>
<comment type="subcellular location">
    <subcellularLocation>
        <location evidence="1 11">Cell inner membrane</location>
        <topology evidence="1 11">Multi-pass membrane protein</topology>
    </subcellularLocation>
    <subcellularLocation>
        <location evidence="10">Cell membrane</location>
        <topology evidence="10">Multi-pass membrane protein</topology>
    </subcellularLocation>
</comment>
<dbReference type="NCBIfam" id="TIGR02138">
    <property type="entry name" value="phosphate_pstC"/>
    <property type="match status" value="1"/>
</dbReference>
<reference evidence="13 14" key="1">
    <citation type="submission" date="2019-03" db="EMBL/GenBank/DDBJ databases">
        <authorList>
            <consortium name="Pathogen Informatics"/>
        </authorList>
    </citation>
    <scope>NUCLEOTIDE SEQUENCE [LARGE SCALE GENOMIC DNA]</scope>
    <source>
        <strain evidence="13 14">NCTC10974</strain>
    </source>
</reference>
<evidence type="ECO:0000256" key="5">
    <source>
        <dbReference type="ARBA" id="ARBA00022519"/>
    </source>
</evidence>
<dbReference type="InterPro" id="IPR035906">
    <property type="entry name" value="MetI-like_sf"/>
</dbReference>
<evidence type="ECO:0000256" key="11">
    <source>
        <dbReference type="RuleBase" id="RU363054"/>
    </source>
</evidence>
<dbReference type="InterPro" id="IPR011864">
    <property type="entry name" value="Phosphate_PstC"/>
</dbReference>
<keyword evidence="8 10" id="KW-1133">Transmembrane helix</keyword>
<evidence type="ECO:0000256" key="3">
    <source>
        <dbReference type="ARBA" id="ARBA00022448"/>
    </source>
</evidence>
<feature type="transmembrane region" description="Helical" evidence="10">
    <location>
        <begin position="112"/>
        <end position="143"/>
    </location>
</feature>
<dbReference type="PROSITE" id="PS50928">
    <property type="entry name" value="ABC_TM1"/>
    <property type="match status" value="1"/>
</dbReference>
<dbReference type="CDD" id="cd06261">
    <property type="entry name" value="TM_PBP2"/>
    <property type="match status" value="1"/>
</dbReference>
<feature type="transmembrane region" description="Helical" evidence="10">
    <location>
        <begin position="163"/>
        <end position="186"/>
    </location>
</feature>
<dbReference type="EMBL" id="CAADJZ010000001">
    <property type="protein sequence ID" value="VFT72047.1"/>
    <property type="molecule type" value="Genomic_DNA"/>
</dbReference>
<evidence type="ECO:0000313" key="13">
    <source>
        <dbReference type="EMBL" id="VFT72047.1"/>
    </source>
</evidence>
<organism evidence="13 14">
    <name type="scientific">Escherichia coli</name>
    <dbReference type="NCBI Taxonomy" id="562"/>
    <lineage>
        <taxon>Bacteria</taxon>
        <taxon>Pseudomonadati</taxon>
        <taxon>Pseudomonadota</taxon>
        <taxon>Gammaproteobacteria</taxon>
        <taxon>Enterobacterales</taxon>
        <taxon>Enterobacteriaceae</taxon>
        <taxon>Escherichia</taxon>
    </lineage>
</organism>
<evidence type="ECO:0000256" key="8">
    <source>
        <dbReference type="ARBA" id="ARBA00022989"/>
    </source>
</evidence>
<dbReference type="Pfam" id="PF00528">
    <property type="entry name" value="BPD_transp_1"/>
    <property type="match status" value="1"/>
</dbReference>
<name>A0A485JN62_ECOLX</name>
<dbReference type="GO" id="GO:0005886">
    <property type="term" value="C:plasma membrane"/>
    <property type="evidence" value="ECO:0007669"/>
    <property type="project" value="UniProtKB-SubCell"/>
</dbReference>
<evidence type="ECO:0000256" key="6">
    <source>
        <dbReference type="ARBA" id="ARBA00022592"/>
    </source>
</evidence>
<comment type="function">
    <text evidence="11">Part of the binding-protein-dependent transport system for phosphate; probably responsible for the translocation of the substrate across the membrane.</text>
</comment>
<dbReference type="Proteomes" id="UP000358010">
    <property type="component" value="Unassembled WGS sequence"/>
</dbReference>
<dbReference type="InterPro" id="IPR051124">
    <property type="entry name" value="Phosphate_Transport_Permease"/>
</dbReference>
<protein>
    <recommendedName>
        <fullName evidence="11">Phosphate transport system permease protein</fullName>
    </recommendedName>
</protein>
<keyword evidence="9 10" id="KW-0472">Membrane</keyword>
<evidence type="ECO:0000256" key="1">
    <source>
        <dbReference type="ARBA" id="ARBA00004429"/>
    </source>
</evidence>
<feature type="transmembrane region" description="Helical" evidence="10">
    <location>
        <begin position="75"/>
        <end position="100"/>
    </location>
</feature>
<comment type="similarity">
    <text evidence="2 11">Belongs to the binding-protein-dependent transport system permease family. CysTW subfamily.</text>
</comment>
<evidence type="ECO:0000256" key="4">
    <source>
        <dbReference type="ARBA" id="ARBA00022475"/>
    </source>
</evidence>
<accession>A0A485JN62</accession>
<evidence type="ECO:0000256" key="9">
    <source>
        <dbReference type="ARBA" id="ARBA00023136"/>
    </source>
</evidence>
<dbReference type="PANTHER" id="PTHR30425:SF1">
    <property type="entry name" value="PHOSPHATE TRANSPORT SYSTEM PERMEASE PROTEIN PSTC"/>
    <property type="match status" value="1"/>
</dbReference>
<evidence type="ECO:0000259" key="12">
    <source>
        <dbReference type="PROSITE" id="PS50928"/>
    </source>
</evidence>
<keyword evidence="3 10" id="KW-0813">Transport</keyword>
<comment type="caution">
    <text evidence="11">Lacks conserved residue(s) required for the propagation of feature annotation.</text>
</comment>
<evidence type="ECO:0000256" key="2">
    <source>
        <dbReference type="ARBA" id="ARBA00007069"/>
    </source>
</evidence>
<sequence length="244" mass="26376">MAATKPAFNPPGKKGDIIFSVLVKLAALIVLLMLGGIIVSLIISSWPSIQKFGLAFLWTKEWDAPNDIYGALVPIYGTLVTSFIALLIAVPVSFGIALFLTELAPGWLKRPLGIAIELLAAIPSIVYGMWGLFIFAPLFAVYFQEPVGNIMSNIPIVGALFSGPAFGIGILAAGVILAIMIIPYIAAVMRDVFEQTPVMMKESAYGIGCTTWEVIWRIVLPFTKMGLSAASCWGWGVRSVKPWR</sequence>